<dbReference type="Gene3D" id="1.10.10.10">
    <property type="entry name" value="Winged helix-like DNA-binding domain superfamily/Winged helix DNA-binding domain"/>
    <property type="match status" value="1"/>
</dbReference>
<dbReference type="SMART" id="SM00862">
    <property type="entry name" value="Trans_reg_C"/>
    <property type="match status" value="1"/>
</dbReference>
<dbReference type="Pfam" id="PF00486">
    <property type="entry name" value="Trans_reg_C"/>
    <property type="match status" value="1"/>
</dbReference>
<evidence type="ECO:0000313" key="18">
    <source>
        <dbReference type="Proteomes" id="UP000254031"/>
    </source>
</evidence>
<dbReference type="InterPro" id="IPR036388">
    <property type="entry name" value="WH-like_DNA-bd_sf"/>
</dbReference>
<evidence type="ECO:0000256" key="8">
    <source>
        <dbReference type="ARBA" id="ARBA00023015"/>
    </source>
</evidence>
<feature type="modified residue" description="4-aspartylphosphate" evidence="13">
    <location>
        <position position="51"/>
    </location>
</feature>
<dbReference type="AlphaFoldDB" id="A0A378N9B5"/>
<evidence type="ECO:0000256" key="11">
    <source>
        <dbReference type="ARBA" id="ARBA00023163"/>
    </source>
</evidence>
<keyword evidence="8" id="KW-0805">Transcription regulation</keyword>
<name>A0A378N9B5_MANHA</name>
<evidence type="ECO:0000256" key="9">
    <source>
        <dbReference type="ARBA" id="ARBA00023125"/>
    </source>
</evidence>
<comment type="function">
    <text evidence="12">This protein is a positive regulator for the phosphate regulon. Transcription of this operon is positively regulated by PhoB and PhoR when phosphate is limited.</text>
</comment>
<comment type="subcellular location">
    <subcellularLocation>
        <location evidence="1">Cytoplasm</location>
    </subcellularLocation>
</comment>
<evidence type="ECO:0000256" key="1">
    <source>
        <dbReference type="ARBA" id="ARBA00004496"/>
    </source>
</evidence>
<dbReference type="PROSITE" id="PS51755">
    <property type="entry name" value="OMPR_PHOB"/>
    <property type="match status" value="1"/>
</dbReference>
<evidence type="ECO:0000256" key="13">
    <source>
        <dbReference type="PROSITE-ProRule" id="PRU00169"/>
    </source>
</evidence>
<evidence type="ECO:0000256" key="4">
    <source>
        <dbReference type="ARBA" id="ARBA00022490"/>
    </source>
</evidence>
<dbReference type="GO" id="GO:0000156">
    <property type="term" value="F:phosphorelay response regulator activity"/>
    <property type="evidence" value="ECO:0007669"/>
    <property type="project" value="InterPro"/>
</dbReference>
<dbReference type="FunFam" id="1.10.10.10:FF:000011">
    <property type="entry name" value="Phosphate regulon transcriptional regulator PhoB"/>
    <property type="match status" value="1"/>
</dbReference>
<dbReference type="RefSeq" id="WP_006252315.1">
    <property type="nucleotide sequence ID" value="NZ_CP017484.1"/>
</dbReference>
<keyword evidence="11" id="KW-0804">Transcription</keyword>
<dbReference type="InterPro" id="IPR011006">
    <property type="entry name" value="CheY-like_superfamily"/>
</dbReference>
<dbReference type="GO" id="GO:0005829">
    <property type="term" value="C:cytosol"/>
    <property type="evidence" value="ECO:0007669"/>
    <property type="project" value="TreeGrafter"/>
</dbReference>
<keyword evidence="7" id="KW-0902">Two-component regulatory system</keyword>
<proteinExistence type="predicted"/>
<keyword evidence="6" id="KW-0592">Phosphate transport</keyword>
<dbReference type="CDD" id="cd17618">
    <property type="entry name" value="REC_OmpR_PhoB"/>
    <property type="match status" value="1"/>
</dbReference>
<protein>
    <recommendedName>
        <fullName evidence="2">Phosphate regulon transcriptional regulatory protein PhoB</fullName>
    </recommendedName>
</protein>
<dbReference type="Pfam" id="PF00072">
    <property type="entry name" value="Response_reg"/>
    <property type="match status" value="1"/>
</dbReference>
<dbReference type="CDD" id="cd00383">
    <property type="entry name" value="trans_reg_C"/>
    <property type="match status" value="1"/>
</dbReference>
<dbReference type="GO" id="GO:0006817">
    <property type="term" value="P:phosphate ion transport"/>
    <property type="evidence" value="ECO:0007669"/>
    <property type="project" value="UniProtKB-KW"/>
</dbReference>
<dbReference type="Gene3D" id="6.10.250.690">
    <property type="match status" value="1"/>
</dbReference>
<dbReference type="InterPro" id="IPR011879">
    <property type="entry name" value="Sig_transdc_resp-reg_PhoB"/>
</dbReference>
<dbReference type="InterPro" id="IPR001789">
    <property type="entry name" value="Sig_transdc_resp-reg_receiver"/>
</dbReference>
<dbReference type="PANTHER" id="PTHR48111:SF40">
    <property type="entry name" value="PHOSPHATE REGULON TRANSCRIPTIONAL REGULATORY PROTEIN PHOB"/>
    <property type="match status" value="1"/>
</dbReference>
<gene>
    <name evidence="17" type="primary">phoB</name>
    <name evidence="17" type="ORF">NCTC9380_00287</name>
</gene>
<dbReference type="NCBIfam" id="TIGR02154">
    <property type="entry name" value="PhoB"/>
    <property type="match status" value="1"/>
</dbReference>
<evidence type="ECO:0000256" key="7">
    <source>
        <dbReference type="ARBA" id="ARBA00023012"/>
    </source>
</evidence>
<evidence type="ECO:0000256" key="6">
    <source>
        <dbReference type="ARBA" id="ARBA00022592"/>
    </source>
</evidence>
<dbReference type="EMBL" id="UGPL01000006">
    <property type="protein sequence ID" value="STY65034.1"/>
    <property type="molecule type" value="Genomic_DNA"/>
</dbReference>
<dbReference type="GO" id="GO:0006355">
    <property type="term" value="P:regulation of DNA-templated transcription"/>
    <property type="evidence" value="ECO:0007669"/>
    <property type="project" value="InterPro"/>
</dbReference>
<dbReference type="SUPFAM" id="SSF52172">
    <property type="entry name" value="CheY-like"/>
    <property type="match status" value="1"/>
</dbReference>
<evidence type="ECO:0000256" key="12">
    <source>
        <dbReference type="ARBA" id="ARBA00024735"/>
    </source>
</evidence>
<evidence type="ECO:0000256" key="10">
    <source>
        <dbReference type="ARBA" id="ARBA00023159"/>
    </source>
</evidence>
<dbReference type="GO" id="GO:0000976">
    <property type="term" value="F:transcription cis-regulatory region binding"/>
    <property type="evidence" value="ECO:0007669"/>
    <property type="project" value="TreeGrafter"/>
</dbReference>
<evidence type="ECO:0000313" key="17">
    <source>
        <dbReference type="EMBL" id="STY65034.1"/>
    </source>
</evidence>
<evidence type="ECO:0000256" key="2">
    <source>
        <dbReference type="ARBA" id="ARBA00013332"/>
    </source>
</evidence>
<evidence type="ECO:0000256" key="14">
    <source>
        <dbReference type="PROSITE-ProRule" id="PRU01091"/>
    </source>
</evidence>
<dbReference type="FunFam" id="3.40.50.2300:FF:000001">
    <property type="entry name" value="DNA-binding response regulator PhoB"/>
    <property type="match status" value="1"/>
</dbReference>
<dbReference type="Gene3D" id="3.40.50.2300">
    <property type="match status" value="1"/>
</dbReference>
<accession>A0A378N9B5</accession>
<evidence type="ECO:0000256" key="5">
    <source>
        <dbReference type="ARBA" id="ARBA00022553"/>
    </source>
</evidence>
<keyword evidence="5 13" id="KW-0597">Phosphoprotein</keyword>
<keyword evidence="9 14" id="KW-0238">DNA-binding</keyword>
<evidence type="ECO:0000259" key="15">
    <source>
        <dbReference type="PROSITE" id="PS50110"/>
    </source>
</evidence>
<evidence type="ECO:0000259" key="16">
    <source>
        <dbReference type="PROSITE" id="PS51755"/>
    </source>
</evidence>
<dbReference type="SMART" id="SM00448">
    <property type="entry name" value="REC"/>
    <property type="match status" value="1"/>
</dbReference>
<dbReference type="Proteomes" id="UP000254031">
    <property type="component" value="Unassembled WGS sequence"/>
</dbReference>
<evidence type="ECO:0000256" key="3">
    <source>
        <dbReference type="ARBA" id="ARBA00022448"/>
    </source>
</evidence>
<dbReference type="InterPro" id="IPR039420">
    <property type="entry name" value="WalR-like"/>
</dbReference>
<dbReference type="InterPro" id="IPR001867">
    <property type="entry name" value="OmpR/PhoB-type_DNA-bd"/>
</dbReference>
<keyword evidence="10" id="KW-0010">Activator</keyword>
<keyword evidence="3" id="KW-0813">Transport</keyword>
<feature type="domain" description="Response regulatory" evidence="15">
    <location>
        <begin position="4"/>
        <end position="118"/>
    </location>
</feature>
<sequence length="228" mass="26714">MNNKILIVEDERAIREMLSLYLSKQYQVIEAEDYQSAINKLGEKPELILLDWMMPGRSGIHLIKYLKKQPETEKIPIIMLTARSSEEDCITGLNAGADDYITKPFSPQVLLARIEAVWRRSYDPPSNLINIDGLILDQQAQRVLVAEQEVKLSGTEYKLLHFLITHPEKVYRREQLLDFIWGNDIYVEDRTVDSYIRRLRKSLEPYGFERYIQTVRGSGYRFSNHFQD</sequence>
<reference evidence="17 18" key="1">
    <citation type="submission" date="2018-06" db="EMBL/GenBank/DDBJ databases">
        <authorList>
            <consortium name="Pathogen Informatics"/>
            <person name="Doyle S."/>
        </authorList>
    </citation>
    <scope>NUCLEOTIDE SEQUENCE [LARGE SCALE GENOMIC DNA]</scope>
    <source>
        <strain evidence="17 18">NCTC9380</strain>
    </source>
</reference>
<dbReference type="GO" id="GO:0032993">
    <property type="term" value="C:protein-DNA complex"/>
    <property type="evidence" value="ECO:0007669"/>
    <property type="project" value="TreeGrafter"/>
</dbReference>
<keyword evidence="4" id="KW-0963">Cytoplasm</keyword>
<dbReference type="PROSITE" id="PS50110">
    <property type="entry name" value="RESPONSE_REGULATORY"/>
    <property type="match status" value="1"/>
</dbReference>
<feature type="DNA-binding region" description="OmpR/PhoB-type" evidence="14">
    <location>
        <begin position="126"/>
        <end position="224"/>
    </location>
</feature>
<dbReference type="PANTHER" id="PTHR48111">
    <property type="entry name" value="REGULATOR OF RPOS"/>
    <property type="match status" value="1"/>
</dbReference>
<organism evidence="17 18">
    <name type="scientific">Mannheimia haemolytica</name>
    <name type="common">Pasteurella haemolytica</name>
    <dbReference type="NCBI Taxonomy" id="75985"/>
    <lineage>
        <taxon>Bacteria</taxon>
        <taxon>Pseudomonadati</taxon>
        <taxon>Pseudomonadota</taxon>
        <taxon>Gammaproteobacteria</taxon>
        <taxon>Pasteurellales</taxon>
        <taxon>Pasteurellaceae</taxon>
        <taxon>Mannheimia</taxon>
    </lineage>
</organism>
<feature type="domain" description="OmpR/PhoB-type" evidence="16">
    <location>
        <begin position="126"/>
        <end position="224"/>
    </location>
</feature>